<evidence type="ECO:0000313" key="1">
    <source>
        <dbReference type="EMBL" id="JAD68333.1"/>
    </source>
</evidence>
<reference evidence="1" key="1">
    <citation type="submission" date="2014-09" db="EMBL/GenBank/DDBJ databases">
        <authorList>
            <person name="Magalhaes I.L.F."/>
            <person name="Oliveira U."/>
            <person name="Santos F.R."/>
            <person name="Vidigal T.H.D.A."/>
            <person name="Brescovit A.D."/>
            <person name="Santos A.J."/>
        </authorList>
    </citation>
    <scope>NUCLEOTIDE SEQUENCE</scope>
    <source>
        <tissue evidence="1">Shoot tissue taken approximately 20 cm above the soil surface</tissue>
    </source>
</reference>
<dbReference type="EMBL" id="GBRH01229562">
    <property type="protein sequence ID" value="JAD68333.1"/>
    <property type="molecule type" value="Transcribed_RNA"/>
</dbReference>
<protein>
    <submittedName>
        <fullName evidence="1">Uncharacterized protein</fullName>
    </submittedName>
</protein>
<reference evidence="1" key="2">
    <citation type="journal article" date="2015" name="Data Brief">
        <title>Shoot transcriptome of the giant reed, Arundo donax.</title>
        <authorList>
            <person name="Barrero R.A."/>
            <person name="Guerrero F.D."/>
            <person name="Moolhuijzen P."/>
            <person name="Goolsby J.A."/>
            <person name="Tidwell J."/>
            <person name="Bellgard S.E."/>
            <person name="Bellgard M.I."/>
        </authorList>
    </citation>
    <scope>NUCLEOTIDE SEQUENCE</scope>
    <source>
        <tissue evidence="1">Shoot tissue taken approximately 20 cm above the soil surface</tissue>
    </source>
</reference>
<name>A0A0A9C1I9_ARUDO</name>
<dbReference type="AlphaFoldDB" id="A0A0A9C1I9"/>
<proteinExistence type="predicted"/>
<accession>A0A0A9C1I9</accession>
<sequence>MGKNDNTNLGTKTFEWPKIISSKINDHTLA</sequence>
<organism evidence="1">
    <name type="scientific">Arundo donax</name>
    <name type="common">Giant reed</name>
    <name type="synonym">Donax arundinaceus</name>
    <dbReference type="NCBI Taxonomy" id="35708"/>
    <lineage>
        <taxon>Eukaryota</taxon>
        <taxon>Viridiplantae</taxon>
        <taxon>Streptophyta</taxon>
        <taxon>Embryophyta</taxon>
        <taxon>Tracheophyta</taxon>
        <taxon>Spermatophyta</taxon>
        <taxon>Magnoliopsida</taxon>
        <taxon>Liliopsida</taxon>
        <taxon>Poales</taxon>
        <taxon>Poaceae</taxon>
        <taxon>PACMAD clade</taxon>
        <taxon>Arundinoideae</taxon>
        <taxon>Arundineae</taxon>
        <taxon>Arundo</taxon>
    </lineage>
</organism>